<dbReference type="EMBL" id="CAJJDO010000121">
    <property type="protein sequence ID" value="CAD8199123.1"/>
    <property type="molecule type" value="Genomic_DNA"/>
</dbReference>
<reference evidence="1" key="1">
    <citation type="submission" date="2021-01" db="EMBL/GenBank/DDBJ databases">
        <authorList>
            <consortium name="Genoscope - CEA"/>
            <person name="William W."/>
        </authorList>
    </citation>
    <scope>NUCLEOTIDE SEQUENCE</scope>
</reference>
<keyword evidence="2" id="KW-1185">Reference proteome</keyword>
<sequence length="169" mass="20637">MDNQITPIYLDHIDRVSKKRSKSMKYNDESFQSRNSSYCVNRKLSEMNSTKIYSAAEMNQIIKHAKLCGMLDNNSQHQQQLLEQNRRHFEEVRNLQRSWHYYKIRQEEQNLKFNRIPMEQHYQLKQNHKRRDINIQRLIQEQKSVFLTHNTQTIKQQDLIYLLSEQIQL</sequence>
<gene>
    <name evidence="1" type="ORF">PPENT_87.1.T1210013</name>
</gene>
<evidence type="ECO:0000313" key="2">
    <source>
        <dbReference type="Proteomes" id="UP000689195"/>
    </source>
</evidence>
<protein>
    <submittedName>
        <fullName evidence="1">Uncharacterized protein</fullName>
    </submittedName>
</protein>
<comment type="caution">
    <text evidence="1">The sequence shown here is derived from an EMBL/GenBank/DDBJ whole genome shotgun (WGS) entry which is preliminary data.</text>
</comment>
<accession>A0A8S1XE13</accession>
<evidence type="ECO:0000313" key="1">
    <source>
        <dbReference type="EMBL" id="CAD8199123.1"/>
    </source>
</evidence>
<dbReference type="Proteomes" id="UP000689195">
    <property type="component" value="Unassembled WGS sequence"/>
</dbReference>
<dbReference type="AlphaFoldDB" id="A0A8S1XE13"/>
<name>A0A8S1XE13_9CILI</name>
<organism evidence="1 2">
    <name type="scientific">Paramecium pentaurelia</name>
    <dbReference type="NCBI Taxonomy" id="43138"/>
    <lineage>
        <taxon>Eukaryota</taxon>
        <taxon>Sar</taxon>
        <taxon>Alveolata</taxon>
        <taxon>Ciliophora</taxon>
        <taxon>Intramacronucleata</taxon>
        <taxon>Oligohymenophorea</taxon>
        <taxon>Peniculida</taxon>
        <taxon>Parameciidae</taxon>
        <taxon>Paramecium</taxon>
    </lineage>
</organism>
<proteinExistence type="predicted"/>